<dbReference type="AlphaFoldDB" id="A0A0A8Y005"/>
<reference evidence="2" key="2">
    <citation type="journal article" date="2015" name="Data Brief">
        <title>Shoot transcriptome of the giant reed, Arundo donax.</title>
        <authorList>
            <person name="Barrero R.A."/>
            <person name="Guerrero F.D."/>
            <person name="Moolhuijzen P."/>
            <person name="Goolsby J.A."/>
            <person name="Tidwell J."/>
            <person name="Bellgard S.E."/>
            <person name="Bellgard M.I."/>
        </authorList>
    </citation>
    <scope>NUCLEOTIDE SEQUENCE</scope>
    <source>
        <tissue evidence="2">Shoot tissue taken approximately 20 cm above the soil surface</tissue>
    </source>
</reference>
<evidence type="ECO:0000313" key="2">
    <source>
        <dbReference type="EMBL" id="JAD19569.1"/>
    </source>
</evidence>
<evidence type="ECO:0000256" key="1">
    <source>
        <dbReference type="SAM" id="MobiDB-lite"/>
    </source>
</evidence>
<feature type="compositionally biased region" description="Polar residues" evidence="1">
    <location>
        <begin position="1"/>
        <end position="17"/>
    </location>
</feature>
<reference evidence="2" key="1">
    <citation type="submission" date="2014-09" db="EMBL/GenBank/DDBJ databases">
        <authorList>
            <person name="Magalhaes I.L.F."/>
            <person name="Oliveira U."/>
            <person name="Santos F.R."/>
            <person name="Vidigal T.H.D.A."/>
            <person name="Brescovit A.D."/>
            <person name="Santos A.J."/>
        </authorList>
    </citation>
    <scope>NUCLEOTIDE SEQUENCE</scope>
    <source>
        <tissue evidence="2">Shoot tissue taken approximately 20 cm above the soil surface</tissue>
    </source>
</reference>
<accession>A0A0A8Y005</accession>
<dbReference type="EMBL" id="GBRH01278326">
    <property type="protein sequence ID" value="JAD19569.1"/>
    <property type="molecule type" value="Transcribed_RNA"/>
</dbReference>
<feature type="region of interest" description="Disordered" evidence="1">
    <location>
        <begin position="1"/>
        <end position="37"/>
    </location>
</feature>
<proteinExistence type="predicted"/>
<sequence>MQQKQDSTPGTKVQSLNSSPAASPAPTTYYPFSETQTESQIVGYEEDLTGRQKIIDRVRLQSINVTPSNEMPSVSQETK</sequence>
<name>A0A0A8Y005_ARUDO</name>
<organism evidence="2">
    <name type="scientific">Arundo donax</name>
    <name type="common">Giant reed</name>
    <name type="synonym">Donax arundinaceus</name>
    <dbReference type="NCBI Taxonomy" id="35708"/>
    <lineage>
        <taxon>Eukaryota</taxon>
        <taxon>Viridiplantae</taxon>
        <taxon>Streptophyta</taxon>
        <taxon>Embryophyta</taxon>
        <taxon>Tracheophyta</taxon>
        <taxon>Spermatophyta</taxon>
        <taxon>Magnoliopsida</taxon>
        <taxon>Liliopsida</taxon>
        <taxon>Poales</taxon>
        <taxon>Poaceae</taxon>
        <taxon>PACMAD clade</taxon>
        <taxon>Arundinoideae</taxon>
        <taxon>Arundineae</taxon>
        <taxon>Arundo</taxon>
    </lineage>
</organism>
<protein>
    <submittedName>
        <fullName evidence="2">Uncharacterized protein</fullName>
    </submittedName>
</protein>